<dbReference type="AlphaFoldDB" id="A4RVW5"/>
<dbReference type="RefSeq" id="XP_001417220.1">
    <property type="nucleotide sequence ID" value="XM_001417183.1"/>
</dbReference>
<feature type="transmembrane region" description="Helical" evidence="1">
    <location>
        <begin position="45"/>
        <end position="66"/>
    </location>
</feature>
<evidence type="ECO:0000313" key="2">
    <source>
        <dbReference type="EMBL" id="ABO95513.1"/>
    </source>
</evidence>
<dbReference type="HOGENOM" id="CLU_1013343_0_0_1"/>
<protein>
    <submittedName>
        <fullName evidence="2">Uncharacterized protein</fullName>
    </submittedName>
</protein>
<dbReference type="Proteomes" id="UP000001568">
    <property type="component" value="Chromosome 4"/>
</dbReference>
<dbReference type="EMBL" id="CP000584">
    <property type="protein sequence ID" value="ABO95513.1"/>
    <property type="molecule type" value="Genomic_DNA"/>
</dbReference>
<keyword evidence="3" id="KW-1185">Reference proteome</keyword>
<sequence length="275" mass="30400">MPAHREFALTEYFVSVDARKRANCATDAVDGFVKINHGLCVEIPLFARVGLALTNAFYWVLAWKLLRSTGMFDDSQCARDLCRSHAFHVLLVFGIASASTAYHFYQLGLDREISRASRSACDCFKFRGFTLPGTGTTSKKVKASPLKVTSLRQLSDERVGFDRLRSDSARDLSASAACSPSPTKPSVTTMSLYNYPGELVRWLCAMDIGCAIIYGVFCATCFGAEKILSAGRLPTVFLVTAMICQRAEKYWAYVVLHSIWHALSAALMLDFLLAQ</sequence>
<evidence type="ECO:0000256" key="1">
    <source>
        <dbReference type="SAM" id="Phobius"/>
    </source>
</evidence>
<gene>
    <name evidence="2" type="ORF">OSTLU_31123</name>
</gene>
<organism evidence="2 3">
    <name type="scientific">Ostreococcus lucimarinus (strain CCE9901)</name>
    <dbReference type="NCBI Taxonomy" id="436017"/>
    <lineage>
        <taxon>Eukaryota</taxon>
        <taxon>Viridiplantae</taxon>
        <taxon>Chlorophyta</taxon>
        <taxon>Mamiellophyceae</taxon>
        <taxon>Mamiellales</taxon>
        <taxon>Bathycoccaceae</taxon>
        <taxon>Ostreococcus</taxon>
    </lineage>
</organism>
<feature type="transmembrane region" description="Helical" evidence="1">
    <location>
        <begin position="86"/>
        <end position="105"/>
    </location>
</feature>
<dbReference type="OMA" id="RKRANCA"/>
<feature type="transmembrane region" description="Helical" evidence="1">
    <location>
        <begin position="199"/>
        <end position="222"/>
    </location>
</feature>
<keyword evidence="1" id="KW-0812">Transmembrane</keyword>
<dbReference type="OrthoDB" id="10330354at2759"/>
<reference evidence="2 3" key="1">
    <citation type="journal article" date="2007" name="Proc. Natl. Acad. Sci. U.S.A.">
        <title>The tiny eukaryote Ostreococcus provides genomic insights into the paradox of plankton speciation.</title>
        <authorList>
            <person name="Palenik B."/>
            <person name="Grimwood J."/>
            <person name="Aerts A."/>
            <person name="Rouze P."/>
            <person name="Salamov A."/>
            <person name="Putnam N."/>
            <person name="Dupont C."/>
            <person name="Jorgensen R."/>
            <person name="Derelle E."/>
            <person name="Rombauts S."/>
            <person name="Zhou K."/>
            <person name="Otillar R."/>
            <person name="Merchant S.S."/>
            <person name="Podell S."/>
            <person name="Gaasterland T."/>
            <person name="Napoli C."/>
            <person name="Gendler K."/>
            <person name="Manuell A."/>
            <person name="Tai V."/>
            <person name="Vallon O."/>
            <person name="Piganeau G."/>
            <person name="Jancek S."/>
            <person name="Heijde M."/>
            <person name="Jabbari K."/>
            <person name="Bowler C."/>
            <person name="Lohr M."/>
            <person name="Robbens S."/>
            <person name="Werner G."/>
            <person name="Dubchak I."/>
            <person name="Pazour G.J."/>
            <person name="Ren Q."/>
            <person name="Paulsen I."/>
            <person name="Delwiche C."/>
            <person name="Schmutz J."/>
            <person name="Rokhsar D."/>
            <person name="Van de Peer Y."/>
            <person name="Moreau H."/>
            <person name="Grigoriev I.V."/>
        </authorList>
    </citation>
    <scope>NUCLEOTIDE SEQUENCE [LARGE SCALE GENOMIC DNA]</scope>
    <source>
        <strain evidence="2 3">CCE9901</strain>
    </source>
</reference>
<keyword evidence="1" id="KW-0472">Membrane</keyword>
<keyword evidence="1" id="KW-1133">Transmembrane helix</keyword>
<feature type="transmembrane region" description="Helical" evidence="1">
    <location>
        <begin position="250"/>
        <end position="274"/>
    </location>
</feature>
<dbReference type="Gramene" id="ABO95513">
    <property type="protein sequence ID" value="ABO95513"/>
    <property type="gene ID" value="OSTLU_31123"/>
</dbReference>
<proteinExistence type="predicted"/>
<accession>A4RVW5</accession>
<dbReference type="GeneID" id="5001323"/>
<name>A4RVW5_OSTLU</name>
<dbReference type="KEGG" id="olu:OSTLU_31123"/>
<evidence type="ECO:0000313" key="3">
    <source>
        <dbReference type="Proteomes" id="UP000001568"/>
    </source>
</evidence>